<organism evidence="1 2">
    <name type="scientific">Acetonema longum DSM 6540</name>
    <dbReference type="NCBI Taxonomy" id="1009370"/>
    <lineage>
        <taxon>Bacteria</taxon>
        <taxon>Bacillati</taxon>
        <taxon>Bacillota</taxon>
        <taxon>Negativicutes</taxon>
        <taxon>Acetonemataceae</taxon>
        <taxon>Acetonema</taxon>
    </lineage>
</organism>
<proteinExistence type="predicted"/>
<protein>
    <submittedName>
        <fullName evidence="1">Uncharacterized protein</fullName>
    </submittedName>
</protein>
<name>F7NK52_9FIRM</name>
<evidence type="ECO:0000313" key="1">
    <source>
        <dbReference type="EMBL" id="EGO63493.1"/>
    </source>
</evidence>
<sequence>MASATTSASTTASPLSCIVWSNGYRTENHRSSTTFNDC</sequence>
<reference evidence="1 2" key="1">
    <citation type="journal article" date="2011" name="EMBO J.">
        <title>Structural diversity of bacterial flagellar motors.</title>
        <authorList>
            <person name="Chen S."/>
            <person name="Beeby M."/>
            <person name="Murphy G.E."/>
            <person name="Leadbetter J.R."/>
            <person name="Hendrixson D.R."/>
            <person name="Briegel A."/>
            <person name="Li Z."/>
            <person name="Shi J."/>
            <person name="Tocheva E.I."/>
            <person name="Muller A."/>
            <person name="Dobro M.J."/>
            <person name="Jensen G.J."/>
        </authorList>
    </citation>
    <scope>NUCLEOTIDE SEQUENCE [LARGE SCALE GENOMIC DNA]</scope>
    <source>
        <strain evidence="1 2">DSM 6540</strain>
    </source>
</reference>
<evidence type="ECO:0000313" key="2">
    <source>
        <dbReference type="Proteomes" id="UP000003240"/>
    </source>
</evidence>
<gene>
    <name evidence="1" type="ORF">ALO_12326</name>
</gene>
<keyword evidence="2" id="KW-1185">Reference proteome</keyword>
<dbReference type="Proteomes" id="UP000003240">
    <property type="component" value="Unassembled WGS sequence"/>
</dbReference>
<dbReference type="AlphaFoldDB" id="F7NK52"/>
<comment type="caution">
    <text evidence="1">The sequence shown here is derived from an EMBL/GenBank/DDBJ whole genome shotgun (WGS) entry which is preliminary data.</text>
</comment>
<dbReference type="EMBL" id="AFGF01000107">
    <property type="protein sequence ID" value="EGO63493.1"/>
    <property type="molecule type" value="Genomic_DNA"/>
</dbReference>
<accession>F7NK52</accession>